<name>A0ABD0NA31_CIRMR</name>
<feature type="region of interest" description="Disordered" evidence="1">
    <location>
        <begin position="1"/>
        <end position="65"/>
    </location>
</feature>
<comment type="caution">
    <text evidence="2">The sequence shown here is derived from an EMBL/GenBank/DDBJ whole genome shotgun (WGS) entry which is preliminary data.</text>
</comment>
<evidence type="ECO:0000313" key="2">
    <source>
        <dbReference type="EMBL" id="KAL0158409.1"/>
    </source>
</evidence>
<gene>
    <name evidence="2" type="ORF">M9458_046485</name>
</gene>
<dbReference type="AlphaFoldDB" id="A0ABD0NA31"/>
<sequence length="65" mass="7247">FVRQPDRSGEAQTGIWTKLHPPEKAQDLPSAGVGGITRRHPHHPGDCSHHLPRPVLLSATRTRER</sequence>
<feature type="non-terminal residue" evidence="2">
    <location>
        <position position="65"/>
    </location>
</feature>
<evidence type="ECO:0000313" key="3">
    <source>
        <dbReference type="Proteomes" id="UP001529510"/>
    </source>
</evidence>
<feature type="non-terminal residue" evidence="2">
    <location>
        <position position="1"/>
    </location>
</feature>
<dbReference type="Proteomes" id="UP001529510">
    <property type="component" value="Unassembled WGS sequence"/>
</dbReference>
<evidence type="ECO:0000256" key="1">
    <source>
        <dbReference type="SAM" id="MobiDB-lite"/>
    </source>
</evidence>
<keyword evidence="3" id="KW-1185">Reference proteome</keyword>
<proteinExistence type="predicted"/>
<protein>
    <submittedName>
        <fullName evidence="2">Uncharacterized protein</fullName>
    </submittedName>
</protein>
<reference evidence="2 3" key="1">
    <citation type="submission" date="2024-05" db="EMBL/GenBank/DDBJ databases">
        <title>Genome sequencing and assembly of Indian major carp, Cirrhinus mrigala (Hamilton, 1822).</title>
        <authorList>
            <person name="Mohindra V."/>
            <person name="Chowdhury L.M."/>
            <person name="Lal K."/>
            <person name="Jena J.K."/>
        </authorList>
    </citation>
    <scope>NUCLEOTIDE SEQUENCE [LARGE SCALE GENOMIC DNA]</scope>
    <source>
        <strain evidence="2">CM1030</strain>
        <tissue evidence="2">Blood</tissue>
    </source>
</reference>
<organism evidence="2 3">
    <name type="scientific">Cirrhinus mrigala</name>
    <name type="common">Mrigala</name>
    <dbReference type="NCBI Taxonomy" id="683832"/>
    <lineage>
        <taxon>Eukaryota</taxon>
        <taxon>Metazoa</taxon>
        <taxon>Chordata</taxon>
        <taxon>Craniata</taxon>
        <taxon>Vertebrata</taxon>
        <taxon>Euteleostomi</taxon>
        <taxon>Actinopterygii</taxon>
        <taxon>Neopterygii</taxon>
        <taxon>Teleostei</taxon>
        <taxon>Ostariophysi</taxon>
        <taxon>Cypriniformes</taxon>
        <taxon>Cyprinidae</taxon>
        <taxon>Labeoninae</taxon>
        <taxon>Labeonini</taxon>
        <taxon>Cirrhinus</taxon>
    </lineage>
</organism>
<dbReference type="EMBL" id="JAMKFB020000023">
    <property type="protein sequence ID" value="KAL0158409.1"/>
    <property type="molecule type" value="Genomic_DNA"/>
</dbReference>
<accession>A0ABD0NA31</accession>